<reference evidence="3" key="1">
    <citation type="submission" date="2025-08" db="UniProtKB">
        <authorList>
            <consortium name="RefSeq"/>
        </authorList>
    </citation>
    <scope>IDENTIFICATION</scope>
    <source>
        <tissue evidence="3">Gonads</tissue>
    </source>
</reference>
<dbReference type="OMA" id="NQHGQIR"/>
<feature type="chain" id="PRO_5010353365" evidence="1">
    <location>
        <begin position="24"/>
        <end position="283"/>
    </location>
</feature>
<sequence>MTMASLFCVIYFVCCIVFSIATGSPGDTDAHSTTTCCIRESKIIIAGFDLRRRPIILDIGQCKKGCKDGSTDAQADHTPCPHRGTCRPNRTRIEQVRLYGPEKEFEVVEECACLARRTGCGRQTLTQVLFPDSPYEVEVDVGACQGHCHQGHGSCSPLRNRTIQVPGPNGAECVSVIEECQCASPCYRVQHFQSFYDTKIDDKTFEIKKIERRLDVGKCVGSCGENSNTFRCVMRSPDNVKECLMSLQHRDKSCTASSYSQHTYTASDLRQRTLFSIKDCACQ</sequence>
<keyword evidence="2" id="KW-1185">Reference proteome</keyword>
<evidence type="ECO:0000256" key="1">
    <source>
        <dbReference type="SAM" id="SignalP"/>
    </source>
</evidence>
<dbReference type="RefSeq" id="XP_013393276.1">
    <property type="nucleotide sequence ID" value="XM_013537822.1"/>
</dbReference>
<dbReference type="InParanoid" id="A0A1S3I604"/>
<evidence type="ECO:0000313" key="3">
    <source>
        <dbReference type="RefSeq" id="XP_013393276.1"/>
    </source>
</evidence>
<name>A0A1S3I604_LINAN</name>
<dbReference type="STRING" id="7574.A0A1S3I604"/>
<accession>A0A1S3I604</accession>
<gene>
    <name evidence="3" type="primary">LOC106160997</name>
</gene>
<dbReference type="GeneID" id="106160997"/>
<proteinExistence type="predicted"/>
<protein>
    <submittedName>
        <fullName evidence="3">Uncharacterized protein LOC106160997</fullName>
    </submittedName>
</protein>
<dbReference type="AlphaFoldDB" id="A0A1S3I604"/>
<dbReference type="OrthoDB" id="636685at2759"/>
<organism evidence="2 3">
    <name type="scientific">Lingula anatina</name>
    <name type="common">Brachiopod</name>
    <name type="synonym">Lingula unguis</name>
    <dbReference type="NCBI Taxonomy" id="7574"/>
    <lineage>
        <taxon>Eukaryota</taxon>
        <taxon>Metazoa</taxon>
        <taxon>Spiralia</taxon>
        <taxon>Lophotrochozoa</taxon>
        <taxon>Brachiopoda</taxon>
        <taxon>Linguliformea</taxon>
        <taxon>Lingulata</taxon>
        <taxon>Lingulida</taxon>
        <taxon>Linguloidea</taxon>
        <taxon>Lingulidae</taxon>
        <taxon>Lingula</taxon>
    </lineage>
</organism>
<dbReference type="KEGG" id="lak:106160997"/>
<feature type="signal peptide" evidence="1">
    <location>
        <begin position="1"/>
        <end position="23"/>
    </location>
</feature>
<evidence type="ECO:0000313" key="2">
    <source>
        <dbReference type="Proteomes" id="UP000085678"/>
    </source>
</evidence>
<dbReference type="PANTHER" id="PTHR39313:SF1">
    <property type="entry name" value="IM:7138239"/>
    <property type="match status" value="1"/>
</dbReference>
<keyword evidence="1" id="KW-0732">Signal</keyword>
<dbReference type="Proteomes" id="UP000085678">
    <property type="component" value="Unplaced"/>
</dbReference>
<dbReference type="PANTHER" id="PTHR39313">
    <property type="entry name" value="IM:7138239"/>
    <property type="match status" value="1"/>
</dbReference>